<evidence type="ECO:0000313" key="1">
    <source>
        <dbReference type="EMBL" id="KAJ6648040.1"/>
    </source>
</evidence>
<dbReference type="Proteomes" id="UP001151699">
    <property type="component" value="Chromosome A"/>
</dbReference>
<reference evidence="1" key="1">
    <citation type="submission" date="2022-07" db="EMBL/GenBank/DDBJ databases">
        <authorList>
            <person name="Trinca V."/>
            <person name="Uliana J.V.C."/>
            <person name="Torres T.T."/>
            <person name="Ward R.J."/>
            <person name="Monesi N."/>
        </authorList>
    </citation>
    <scope>NUCLEOTIDE SEQUENCE</scope>
    <source>
        <strain evidence="1">HSMRA1968</strain>
        <tissue evidence="1">Whole embryos</tissue>
    </source>
</reference>
<organism evidence="1 2">
    <name type="scientific">Pseudolycoriella hygida</name>
    <dbReference type="NCBI Taxonomy" id="35572"/>
    <lineage>
        <taxon>Eukaryota</taxon>
        <taxon>Metazoa</taxon>
        <taxon>Ecdysozoa</taxon>
        <taxon>Arthropoda</taxon>
        <taxon>Hexapoda</taxon>
        <taxon>Insecta</taxon>
        <taxon>Pterygota</taxon>
        <taxon>Neoptera</taxon>
        <taxon>Endopterygota</taxon>
        <taxon>Diptera</taxon>
        <taxon>Nematocera</taxon>
        <taxon>Sciaroidea</taxon>
        <taxon>Sciaridae</taxon>
        <taxon>Pseudolycoriella</taxon>
    </lineage>
</organism>
<sequence>MTDKLISRFNYKGIMGKLKLEGYEIIELIKDLYKPMDPKVFDKRMRTTIELAKNRYSNAQFRNRQKENISVEM</sequence>
<dbReference type="EMBL" id="WJQU01000001">
    <property type="protein sequence ID" value="KAJ6648040.1"/>
    <property type="molecule type" value="Genomic_DNA"/>
</dbReference>
<keyword evidence="2" id="KW-1185">Reference proteome</keyword>
<gene>
    <name evidence="1" type="ORF">Bhyg_03265</name>
</gene>
<name>A0A9Q0S9C5_9DIPT</name>
<accession>A0A9Q0S9C5</accession>
<evidence type="ECO:0000313" key="2">
    <source>
        <dbReference type="Proteomes" id="UP001151699"/>
    </source>
</evidence>
<comment type="caution">
    <text evidence="1">The sequence shown here is derived from an EMBL/GenBank/DDBJ whole genome shotgun (WGS) entry which is preliminary data.</text>
</comment>
<dbReference type="OrthoDB" id="8052701at2759"/>
<dbReference type="AlphaFoldDB" id="A0A9Q0S9C5"/>
<proteinExistence type="predicted"/>
<protein>
    <submittedName>
        <fullName evidence="1">Uncharacterized protein</fullName>
    </submittedName>
</protein>